<feature type="transmembrane region" description="Helical" evidence="6">
    <location>
        <begin position="234"/>
        <end position="253"/>
    </location>
</feature>
<evidence type="ECO:0000259" key="7">
    <source>
        <dbReference type="PROSITE" id="PS50850"/>
    </source>
</evidence>
<comment type="caution">
    <text evidence="8">The sequence shown here is derived from an EMBL/GenBank/DDBJ whole genome shotgun (WGS) entry which is preliminary data.</text>
</comment>
<keyword evidence="4 6" id="KW-0472">Membrane</keyword>
<evidence type="ECO:0000256" key="6">
    <source>
        <dbReference type="SAM" id="Phobius"/>
    </source>
</evidence>
<dbReference type="SUPFAM" id="SSF103473">
    <property type="entry name" value="MFS general substrate transporter"/>
    <property type="match status" value="1"/>
</dbReference>
<feature type="transmembrane region" description="Helical" evidence="6">
    <location>
        <begin position="138"/>
        <end position="161"/>
    </location>
</feature>
<feature type="transmembrane region" description="Helical" evidence="6">
    <location>
        <begin position="39"/>
        <end position="59"/>
    </location>
</feature>
<feature type="region of interest" description="Disordered" evidence="5">
    <location>
        <begin position="1"/>
        <end position="30"/>
    </location>
</feature>
<reference evidence="8 9" key="1">
    <citation type="submission" date="2019-06" db="EMBL/GenBank/DDBJ databases">
        <title>Wine fermentation using esterase from Monascus purpureus.</title>
        <authorList>
            <person name="Geng C."/>
            <person name="Zhang Y."/>
        </authorList>
    </citation>
    <scope>NUCLEOTIDE SEQUENCE [LARGE SCALE GENOMIC DNA]</scope>
    <source>
        <strain evidence="8">HQ1</strain>
    </source>
</reference>
<feature type="transmembrane region" description="Helical" evidence="6">
    <location>
        <begin position="484"/>
        <end position="505"/>
    </location>
</feature>
<keyword evidence="3 6" id="KW-1133">Transmembrane helix</keyword>
<evidence type="ECO:0000313" key="9">
    <source>
        <dbReference type="Proteomes" id="UP000319663"/>
    </source>
</evidence>
<dbReference type="GO" id="GO:0022857">
    <property type="term" value="F:transmembrane transporter activity"/>
    <property type="evidence" value="ECO:0007669"/>
    <property type="project" value="InterPro"/>
</dbReference>
<dbReference type="InterPro" id="IPR020846">
    <property type="entry name" value="MFS_dom"/>
</dbReference>
<organism evidence="8 9">
    <name type="scientific">Monascus purpureus</name>
    <name type="common">Red mold</name>
    <name type="synonym">Monascus anka</name>
    <dbReference type="NCBI Taxonomy" id="5098"/>
    <lineage>
        <taxon>Eukaryota</taxon>
        <taxon>Fungi</taxon>
        <taxon>Dikarya</taxon>
        <taxon>Ascomycota</taxon>
        <taxon>Pezizomycotina</taxon>
        <taxon>Eurotiomycetes</taxon>
        <taxon>Eurotiomycetidae</taxon>
        <taxon>Eurotiales</taxon>
        <taxon>Aspergillaceae</taxon>
        <taxon>Monascus</taxon>
    </lineage>
</organism>
<protein>
    <recommendedName>
        <fullName evidence="7">Major facilitator superfamily (MFS) profile domain-containing protein</fullName>
    </recommendedName>
</protein>
<evidence type="ECO:0000256" key="3">
    <source>
        <dbReference type="ARBA" id="ARBA00022989"/>
    </source>
</evidence>
<gene>
    <name evidence="8" type="ORF">MPDQ_006454</name>
</gene>
<feature type="transmembrane region" description="Helical" evidence="6">
    <location>
        <begin position="312"/>
        <end position="328"/>
    </location>
</feature>
<dbReference type="STRING" id="5098.A0A507QWM9"/>
<evidence type="ECO:0000256" key="5">
    <source>
        <dbReference type="SAM" id="MobiDB-lite"/>
    </source>
</evidence>
<feature type="transmembrane region" description="Helical" evidence="6">
    <location>
        <begin position="449"/>
        <end position="472"/>
    </location>
</feature>
<feature type="compositionally biased region" description="Low complexity" evidence="5">
    <location>
        <begin position="1"/>
        <end position="14"/>
    </location>
</feature>
<feature type="transmembrane region" description="Helical" evidence="6">
    <location>
        <begin position="348"/>
        <end position="370"/>
    </location>
</feature>
<dbReference type="EMBL" id="VIFY01000056">
    <property type="protein sequence ID" value="TQB72811.1"/>
    <property type="molecule type" value="Genomic_DNA"/>
</dbReference>
<sequence>MALRSRSASTAAQARETDPLLRPSSRENTALSGPRVGRLSIFALCVLLVTIGDFGIFLVTVPQTRLYESIACYHYYELHDPSRIGPGGGVAEKWCKVAPVQAEVAFVRGYEALFTFIPGVALAIPYGLLADRWGRKPIVLLSMVGILLSMTFTLAVCRFWQIFPLRLVWLAPVFTVIGGGAPVMFSVILTMIADVMPENERATAFFRLMTGQYLAQITATPISSSLMQSHGPWLPIKAGYICAFLAFLMACLLRETANPRESLDGAVETTEEPAATTDETLGLRAARRSKSRVELQARLASLWDRTTAMVRHDFKVIILILTFFINAVEEPTQSLNLQYISERYGLSLARAGFVISIKSAATVIAYMVILPGASWLLQQKLGLSDTRKDLFLARGSIIVLSLGFFIVAWSPTVASATVGFVISTMGRGYGNLIRSLVTSLVPARFTGRMYTMITVIETFGLLLSGPLLAALFRVGLDQGDVRWLGLPFTVAGVMGALVTVVICWIQVPAHVPRTAAEEEEGSATSVY</sequence>
<name>A0A507QWM9_MONPU</name>
<dbReference type="PANTHER" id="PTHR23507">
    <property type="entry name" value="ZGC:174356"/>
    <property type="match status" value="1"/>
</dbReference>
<evidence type="ECO:0000313" key="8">
    <source>
        <dbReference type="EMBL" id="TQB72811.1"/>
    </source>
</evidence>
<dbReference type="AlphaFoldDB" id="A0A507QWM9"/>
<dbReference type="PANTHER" id="PTHR23507:SF1">
    <property type="entry name" value="FI18259P1-RELATED"/>
    <property type="match status" value="1"/>
</dbReference>
<feature type="transmembrane region" description="Helical" evidence="6">
    <location>
        <begin position="391"/>
        <end position="410"/>
    </location>
</feature>
<dbReference type="Proteomes" id="UP000319663">
    <property type="component" value="Unassembled WGS sequence"/>
</dbReference>
<feature type="transmembrane region" description="Helical" evidence="6">
    <location>
        <begin position="112"/>
        <end position="129"/>
    </location>
</feature>
<dbReference type="InterPro" id="IPR036259">
    <property type="entry name" value="MFS_trans_sf"/>
</dbReference>
<proteinExistence type="predicted"/>
<dbReference type="GO" id="GO:0016020">
    <property type="term" value="C:membrane"/>
    <property type="evidence" value="ECO:0007669"/>
    <property type="project" value="UniProtKB-SubCell"/>
</dbReference>
<feature type="transmembrane region" description="Helical" evidence="6">
    <location>
        <begin position="167"/>
        <end position="192"/>
    </location>
</feature>
<evidence type="ECO:0000256" key="4">
    <source>
        <dbReference type="ARBA" id="ARBA00023136"/>
    </source>
</evidence>
<feature type="domain" description="Major facilitator superfamily (MFS) profile" evidence="7">
    <location>
        <begin position="315"/>
        <end position="527"/>
    </location>
</feature>
<dbReference type="PROSITE" id="PS50850">
    <property type="entry name" value="MFS"/>
    <property type="match status" value="1"/>
</dbReference>
<dbReference type="OrthoDB" id="194139at2759"/>
<evidence type="ECO:0000256" key="1">
    <source>
        <dbReference type="ARBA" id="ARBA00004141"/>
    </source>
</evidence>
<evidence type="ECO:0000256" key="2">
    <source>
        <dbReference type="ARBA" id="ARBA00022692"/>
    </source>
</evidence>
<keyword evidence="9" id="KW-1185">Reference proteome</keyword>
<dbReference type="Pfam" id="PF07690">
    <property type="entry name" value="MFS_1"/>
    <property type="match status" value="1"/>
</dbReference>
<keyword evidence="2 6" id="KW-0812">Transmembrane</keyword>
<dbReference type="Gene3D" id="1.20.1250.20">
    <property type="entry name" value="MFS general substrate transporter like domains"/>
    <property type="match status" value="1"/>
</dbReference>
<dbReference type="InterPro" id="IPR011701">
    <property type="entry name" value="MFS"/>
</dbReference>
<comment type="subcellular location">
    <subcellularLocation>
        <location evidence="1">Membrane</location>
        <topology evidence="1">Multi-pass membrane protein</topology>
    </subcellularLocation>
</comment>
<accession>A0A507QWM9</accession>